<evidence type="ECO:0000256" key="1">
    <source>
        <dbReference type="SAM" id="MobiDB-lite"/>
    </source>
</evidence>
<feature type="region of interest" description="Disordered" evidence="1">
    <location>
        <begin position="1"/>
        <end position="44"/>
    </location>
</feature>
<organism evidence="2 3">
    <name type="scientific">Pleurodeles waltl</name>
    <name type="common">Iberian ribbed newt</name>
    <dbReference type="NCBI Taxonomy" id="8319"/>
    <lineage>
        <taxon>Eukaryota</taxon>
        <taxon>Metazoa</taxon>
        <taxon>Chordata</taxon>
        <taxon>Craniata</taxon>
        <taxon>Vertebrata</taxon>
        <taxon>Euteleostomi</taxon>
        <taxon>Amphibia</taxon>
        <taxon>Batrachia</taxon>
        <taxon>Caudata</taxon>
        <taxon>Salamandroidea</taxon>
        <taxon>Salamandridae</taxon>
        <taxon>Pleurodelinae</taxon>
        <taxon>Pleurodeles</taxon>
    </lineage>
</organism>
<dbReference type="AlphaFoldDB" id="A0AAV7RJY1"/>
<accession>A0AAV7RJY1</accession>
<comment type="caution">
    <text evidence="2">The sequence shown here is derived from an EMBL/GenBank/DDBJ whole genome shotgun (WGS) entry which is preliminary data.</text>
</comment>
<reference evidence="2" key="1">
    <citation type="journal article" date="2022" name="bioRxiv">
        <title>Sequencing and chromosome-scale assembly of the giantPleurodeles waltlgenome.</title>
        <authorList>
            <person name="Brown T."/>
            <person name="Elewa A."/>
            <person name="Iarovenko S."/>
            <person name="Subramanian E."/>
            <person name="Araus A.J."/>
            <person name="Petzold A."/>
            <person name="Susuki M."/>
            <person name="Suzuki K.-i.T."/>
            <person name="Hayashi T."/>
            <person name="Toyoda A."/>
            <person name="Oliveira C."/>
            <person name="Osipova E."/>
            <person name="Leigh N.D."/>
            <person name="Simon A."/>
            <person name="Yun M.H."/>
        </authorList>
    </citation>
    <scope>NUCLEOTIDE SEQUENCE</scope>
    <source>
        <strain evidence="2">20211129_DDA</strain>
        <tissue evidence="2">Liver</tissue>
    </source>
</reference>
<gene>
    <name evidence="2" type="ORF">NDU88_004680</name>
</gene>
<sequence>MRSRLTGGSGAAFSGAGPLAGGTRPALCTPGSPSWASGQLRRARRGRGVEPLPFWWRRGPSDGSGSGYVVFTCEWNCRHIPRCDSSIKRMLWDSMRGGYEG</sequence>
<protein>
    <submittedName>
        <fullName evidence="2">Uncharacterized protein</fullName>
    </submittedName>
</protein>
<keyword evidence="3" id="KW-1185">Reference proteome</keyword>
<evidence type="ECO:0000313" key="2">
    <source>
        <dbReference type="EMBL" id="KAJ1151901.1"/>
    </source>
</evidence>
<name>A0AAV7RJY1_PLEWA</name>
<evidence type="ECO:0000313" key="3">
    <source>
        <dbReference type="Proteomes" id="UP001066276"/>
    </source>
</evidence>
<dbReference type="Proteomes" id="UP001066276">
    <property type="component" value="Chromosome 5"/>
</dbReference>
<dbReference type="EMBL" id="JANPWB010000009">
    <property type="protein sequence ID" value="KAJ1151901.1"/>
    <property type="molecule type" value="Genomic_DNA"/>
</dbReference>
<proteinExistence type="predicted"/>